<feature type="domain" description="Ribosomal RNA-processing protein 14/surfeit locus protein 6 C-terminal" evidence="5">
    <location>
        <begin position="1"/>
        <end position="138"/>
    </location>
</feature>
<evidence type="ECO:0000256" key="1">
    <source>
        <dbReference type="ARBA" id="ARBA00004123"/>
    </source>
</evidence>
<evidence type="ECO:0000256" key="2">
    <source>
        <dbReference type="ARBA" id="ARBA00005904"/>
    </source>
</evidence>
<organism evidence="6 7">
    <name type="scientific">Trichostrongylus colubriformis</name>
    <name type="common">Black scour worm</name>
    <dbReference type="NCBI Taxonomy" id="6319"/>
    <lineage>
        <taxon>Eukaryota</taxon>
        <taxon>Metazoa</taxon>
        <taxon>Ecdysozoa</taxon>
        <taxon>Nematoda</taxon>
        <taxon>Chromadorea</taxon>
        <taxon>Rhabditida</taxon>
        <taxon>Rhabditina</taxon>
        <taxon>Rhabditomorpha</taxon>
        <taxon>Strongyloidea</taxon>
        <taxon>Trichostrongylidae</taxon>
        <taxon>Trichostrongylus</taxon>
    </lineage>
</organism>
<dbReference type="InterPro" id="IPR029190">
    <property type="entry name" value="Rrp14/SURF6_C"/>
</dbReference>
<sequence length="148" mass="17890">VSFSKFDFLIRNEKKKKRLSTAEKKQKFTGKDYKSLINKVEKREEKLGKLREKEPEKAVQLEQDIKWNRAVSKAKGIKVKDNKELLQKGLKRKEKMKEKRKEKWSNRESNVEKEKAKKQEKRKENLQKRIDDKKKHKLQAMRKKGRIL</sequence>
<reference evidence="6 7" key="1">
    <citation type="submission" date="2019-10" db="EMBL/GenBank/DDBJ databases">
        <title>Assembly and Annotation for the nematode Trichostrongylus colubriformis.</title>
        <authorList>
            <person name="Martin J."/>
        </authorList>
    </citation>
    <scope>NUCLEOTIDE SEQUENCE [LARGE SCALE GENOMIC DNA]</scope>
    <source>
        <strain evidence="6">G859</strain>
        <tissue evidence="6">Whole worm</tissue>
    </source>
</reference>
<proteinExistence type="inferred from homology"/>
<gene>
    <name evidence="6" type="ORF">GCK32_016939</name>
</gene>
<dbReference type="EMBL" id="WIXE01015395">
    <property type="protein sequence ID" value="KAK5973504.1"/>
    <property type="molecule type" value="Genomic_DNA"/>
</dbReference>
<keyword evidence="7" id="KW-1185">Reference proteome</keyword>
<dbReference type="GO" id="GO:0042274">
    <property type="term" value="P:ribosomal small subunit biogenesis"/>
    <property type="evidence" value="ECO:0007669"/>
    <property type="project" value="TreeGrafter"/>
</dbReference>
<dbReference type="PANTHER" id="PTHR14369:SF0">
    <property type="entry name" value="SURFEIT LOCUS PROTEIN 6"/>
    <property type="match status" value="1"/>
</dbReference>
<evidence type="ECO:0000313" key="6">
    <source>
        <dbReference type="EMBL" id="KAK5973504.1"/>
    </source>
</evidence>
<evidence type="ECO:0000256" key="3">
    <source>
        <dbReference type="ARBA" id="ARBA00023242"/>
    </source>
</evidence>
<dbReference type="GO" id="GO:0003723">
    <property type="term" value="F:RNA binding"/>
    <property type="evidence" value="ECO:0007669"/>
    <property type="project" value="TreeGrafter"/>
</dbReference>
<evidence type="ECO:0000256" key="4">
    <source>
        <dbReference type="SAM" id="MobiDB-lite"/>
    </source>
</evidence>
<dbReference type="InterPro" id="IPR007019">
    <property type="entry name" value="SURF6"/>
</dbReference>
<feature type="region of interest" description="Disordered" evidence="4">
    <location>
        <begin position="88"/>
        <end position="148"/>
    </location>
</feature>
<name>A0AAN8J143_TRICO</name>
<dbReference type="GO" id="GO:0042273">
    <property type="term" value="P:ribosomal large subunit biogenesis"/>
    <property type="evidence" value="ECO:0007669"/>
    <property type="project" value="TreeGrafter"/>
</dbReference>
<evidence type="ECO:0000313" key="7">
    <source>
        <dbReference type="Proteomes" id="UP001331761"/>
    </source>
</evidence>
<accession>A0AAN8J143</accession>
<dbReference type="PANTHER" id="PTHR14369">
    <property type="entry name" value="SURFEIT LOCUS PROTEIN 6"/>
    <property type="match status" value="1"/>
</dbReference>
<keyword evidence="3" id="KW-0539">Nucleus</keyword>
<comment type="subcellular location">
    <subcellularLocation>
        <location evidence="1">Nucleus</location>
    </subcellularLocation>
</comment>
<protein>
    <submittedName>
        <fullName evidence="6">SURF6 domain-containing protein</fullName>
    </submittedName>
</protein>
<comment type="caution">
    <text evidence="6">The sequence shown here is derived from an EMBL/GenBank/DDBJ whole genome shotgun (WGS) entry which is preliminary data.</text>
</comment>
<feature type="compositionally biased region" description="Basic and acidic residues" evidence="4">
    <location>
        <begin position="95"/>
        <end position="133"/>
    </location>
</feature>
<dbReference type="GO" id="GO:0003677">
    <property type="term" value="F:DNA binding"/>
    <property type="evidence" value="ECO:0007669"/>
    <property type="project" value="TreeGrafter"/>
</dbReference>
<dbReference type="AlphaFoldDB" id="A0AAN8J143"/>
<feature type="compositionally biased region" description="Basic residues" evidence="4">
    <location>
        <begin position="134"/>
        <end position="148"/>
    </location>
</feature>
<evidence type="ECO:0000259" key="5">
    <source>
        <dbReference type="Pfam" id="PF04935"/>
    </source>
</evidence>
<dbReference type="Pfam" id="PF04935">
    <property type="entry name" value="SURF6"/>
    <property type="match status" value="1"/>
</dbReference>
<comment type="similarity">
    <text evidence="2">Belongs to the SURF6 family.</text>
</comment>
<dbReference type="GO" id="GO:0005730">
    <property type="term" value="C:nucleolus"/>
    <property type="evidence" value="ECO:0007669"/>
    <property type="project" value="TreeGrafter"/>
</dbReference>
<dbReference type="Proteomes" id="UP001331761">
    <property type="component" value="Unassembled WGS sequence"/>
</dbReference>
<feature type="non-terminal residue" evidence="6">
    <location>
        <position position="1"/>
    </location>
</feature>